<feature type="compositionally biased region" description="Pro residues" evidence="1">
    <location>
        <begin position="1"/>
        <end position="11"/>
    </location>
</feature>
<name>A0A6A6XTZ8_9PLEO</name>
<evidence type="ECO:0000256" key="1">
    <source>
        <dbReference type="SAM" id="MobiDB-lite"/>
    </source>
</evidence>
<accession>A0A6A6XTZ8</accession>
<feature type="region of interest" description="Disordered" evidence="1">
    <location>
        <begin position="1"/>
        <end position="32"/>
    </location>
</feature>
<keyword evidence="3" id="KW-1185">Reference proteome</keyword>
<evidence type="ECO:0000313" key="2">
    <source>
        <dbReference type="EMBL" id="KAF2799952.1"/>
    </source>
</evidence>
<reference evidence="2" key="1">
    <citation type="journal article" date="2020" name="Stud. Mycol.">
        <title>101 Dothideomycetes genomes: a test case for predicting lifestyles and emergence of pathogens.</title>
        <authorList>
            <person name="Haridas S."/>
            <person name="Albert R."/>
            <person name="Binder M."/>
            <person name="Bloem J."/>
            <person name="Labutti K."/>
            <person name="Salamov A."/>
            <person name="Andreopoulos B."/>
            <person name="Baker S."/>
            <person name="Barry K."/>
            <person name="Bills G."/>
            <person name="Bluhm B."/>
            <person name="Cannon C."/>
            <person name="Castanera R."/>
            <person name="Culley D."/>
            <person name="Daum C."/>
            <person name="Ezra D."/>
            <person name="Gonzalez J."/>
            <person name="Henrissat B."/>
            <person name="Kuo A."/>
            <person name="Liang C."/>
            <person name="Lipzen A."/>
            <person name="Lutzoni F."/>
            <person name="Magnuson J."/>
            <person name="Mondo S."/>
            <person name="Nolan M."/>
            <person name="Ohm R."/>
            <person name="Pangilinan J."/>
            <person name="Park H.-J."/>
            <person name="Ramirez L."/>
            <person name="Alfaro M."/>
            <person name="Sun H."/>
            <person name="Tritt A."/>
            <person name="Yoshinaga Y."/>
            <person name="Zwiers L.-H."/>
            <person name="Turgeon B."/>
            <person name="Goodwin S."/>
            <person name="Spatafora J."/>
            <person name="Crous P."/>
            <person name="Grigoriev I."/>
        </authorList>
    </citation>
    <scope>NUCLEOTIDE SEQUENCE</scope>
    <source>
        <strain evidence="2">CBS 109.77</strain>
    </source>
</reference>
<dbReference type="AlphaFoldDB" id="A0A6A6XTZ8"/>
<proteinExistence type="predicted"/>
<protein>
    <submittedName>
        <fullName evidence="2">Uncharacterized protein</fullName>
    </submittedName>
</protein>
<evidence type="ECO:0000313" key="3">
    <source>
        <dbReference type="Proteomes" id="UP000799757"/>
    </source>
</evidence>
<dbReference type="EMBL" id="MU001755">
    <property type="protein sequence ID" value="KAF2799952.1"/>
    <property type="molecule type" value="Genomic_DNA"/>
</dbReference>
<feature type="compositionally biased region" description="Basic and acidic residues" evidence="1">
    <location>
        <begin position="135"/>
        <end position="159"/>
    </location>
</feature>
<dbReference type="OrthoDB" id="10602006at2759"/>
<gene>
    <name evidence="2" type="ORF">K505DRAFT_356097</name>
</gene>
<organism evidence="2 3">
    <name type="scientific">Melanomma pulvis-pyrius CBS 109.77</name>
    <dbReference type="NCBI Taxonomy" id="1314802"/>
    <lineage>
        <taxon>Eukaryota</taxon>
        <taxon>Fungi</taxon>
        <taxon>Dikarya</taxon>
        <taxon>Ascomycota</taxon>
        <taxon>Pezizomycotina</taxon>
        <taxon>Dothideomycetes</taxon>
        <taxon>Pleosporomycetidae</taxon>
        <taxon>Pleosporales</taxon>
        <taxon>Melanommataceae</taxon>
        <taxon>Melanomma</taxon>
    </lineage>
</organism>
<dbReference type="Proteomes" id="UP000799757">
    <property type="component" value="Unassembled WGS sequence"/>
</dbReference>
<feature type="region of interest" description="Disordered" evidence="1">
    <location>
        <begin position="125"/>
        <end position="176"/>
    </location>
</feature>
<sequence length="176" mass="18672">MSESSSPPPPHAGGSGRFSPQSSSHGAPVRDGRTIATALLSLTLESNPDEPHQYIVRDLMRGYIRTTLQEARMYSVDGYEVLDVHGNPVTEWAVPVAPTNTDSAFGGQMIGIEDSEDKLMEDADKHLGEGVTGEELQRRLDAHKETQRTEAGGPEKSEDNNDTSGGGGAAGASVPD</sequence>